<dbReference type="SUPFAM" id="SSF75217">
    <property type="entry name" value="alpha/beta knot"/>
    <property type="match status" value="1"/>
</dbReference>
<evidence type="ECO:0000256" key="1">
    <source>
        <dbReference type="ARBA" id="ARBA00022555"/>
    </source>
</evidence>
<reference evidence="9 10" key="1">
    <citation type="journal article" date="2021" name="Sci. Rep.">
        <title>Genome sequencing of the multicellular alga Astrephomene provides insights into convergent evolution of germ-soma differentiation.</title>
        <authorList>
            <person name="Yamashita S."/>
            <person name="Yamamoto K."/>
            <person name="Matsuzaki R."/>
            <person name="Suzuki S."/>
            <person name="Yamaguchi H."/>
            <person name="Hirooka S."/>
            <person name="Minakuchi Y."/>
            <person name="Miyagishima S."/>
            <person name="Kawachi M."/>
            <person name="Toyoda A."/>
            <person name="Nozaki H."/>
        </authorList>
    </citation>
    <scope>NUCLEOTIDE SEQUENCE [LARGE SCALE GENOMIC DNA]</scope>
    <source>
        <strain evidence="9 10">NIES-4017</strain>
    </source>
</reference>
<keyword evidence="10" id="KW-1185">Reference proteome</keyword>
<evidence type="ECO:0000256" key="4">
    <source>
        <dbReference type="ARBA" id="ARBA00022691"/>
    </source>
</evidence>
<organism evidence="9 10">
    <name type="scientific">Astrephomene gubernaculifera</name>
    <dbReference type="NCBI Taxonomy" id="47775"/>
    <lineage>
        <taxon>Eukaryota</taxon>
        <taxon>Viridiplantae</taxon>
        <taxon>Chlorophyta</taxon>
        <taxon>core chlorophytes</taxon>
        <taxon>Chlorophyceae</taxon>
        <taxon>CS clade</taxon>
        <taxon>Chlamydomonadales</taxon>
        <taxon>Astrephomenaceae</taxon>
        <taxon>Astrephomene</taxon>
    </lineage>
</organism>
<dbReference type="CDD" id="cd18092">
    <property type="entry name" value="SpoU-like_TrmH"/>
    <property type="match status" value="1"/>
</dbReference>
<dbReference type="Pfam" id="PF00588">
    <property type="entry name" value="SpoU_methylase"/>
    <property type="match status" value="1"/>
</dbReference>
<dbReference type="GO" id="GO:0000049">
    <property type="term" value="F:tRNA binding"/>
    <property type="evidence" value="ECO:0007669"/>
    <property type="project" value="UniProtKB-KW"/>
</dbReference>
<accession>A0AAD3DIW7</accession>
<sequence>MKSAIERPHVGRSSAVLPLVRRQHVRSTHVPCSSRFTSLQPVSHRDVGFPYSNDFVLEDGRVVDAATVVRLLSPFALEERVQRIDNVIANRTFSVLPIVEGLYDMGNLAAVCRTADALGYGAVHCINKRDSKYKASQRTAAGADKWLDIKLWDSTSDCLAAVKAAGYQVITTHLSASSVTIQQVDWTRPTAFVLGNEKHGVSAEAVAAADACAVIPMAGMVESFNISVAAALVMYEAQRQRLERRGAHADLSEEQRVALKAVMLTKTVKESSSVLSELLSRPPPSWQAGAFRALSRQAELYEAAPLAARQGGSSSSSGGDVARLEAHA</sequence>
<evidence type="ECO:0000259" key="8">
    <source>
        <dbReference type="Pfam" id="PF00588"/>
    </source>
</evidence>
<comment type="caution">
    <text evidence="9">The sequence shown here is derived from an EMBL/GenBank/DDBJ whole genome shotgun (WGS) entry which is preliminary data.</text>
</comment>
<dbReference type="PANTHER" id="PTHR43453">
    <property type="entry name" value="RRNA METHYLASE-LIKE"/>
    <property type="match status" value="1"/>
</dbReference>
<dbReference type="GO" id="GO:0008173">
    <property type="term" value="F:RNA methyltransferase activity"/>
    <property type="evidence" value="ECO:0007669"/>
    <property type="project" value="InterPro"/>
</dbReference>
<evidence type="ECO:0000256" key="2">
    <source>
        <dbReference type="ARBA" id="ARBA00022603"/>
    </source>
</evidence>
<dbReference type="InterPro" id="IPR033671">
    <property type="entry name" value="TrmH"/>
</dbReference>
<dbReference type="InterPro" id="IPR029028">
    <property type="entry name" value="Alpha/beta_knot_MTases"/>
</dbReference>
<gene>
    <name evidence="9" type="ORF">Agub_g1905</name>
</gene>
<dbReference type="PANTHER" id="PTHR43453:SF1">
    <property type="entry name" value="TRNA_RRNA METHYLTRANSFERASE SPOU TYPE DOMAIN-CONTAINING PROTEIN"/>
    <property type="match status" value="1"/>
</dbReference>
<evidence type="ECO:0000256" key="3">
    <source>
        <dbReference type="ARBA" id="ARBA00022679"/>
    </source>
</evidence>
<keyword evidence="1" id="KW-0820">tRNA-binding</keyword>
<evidence type="ECO:0000313" key="9">
    <source>
        <dbReference type="EMBL" id="GFR41232.1"/>
    </source>
</evidence>
<dbReference type="InterPro" id="IPR001537">
    <property type="entry name" value="SpoU_MeTrfase"/>
</dbReference>
<dbReference type="GO" id="GO:0002938">
    <property type="term" value="P:tRNA guanine ribose methylation"/>
    <property type="evidence" value="ECO:0007669"/>
    <property type="project" value="TreeGrafter"/>
</dbReference>
<evidence type="ECO:0000256" key="5">
    <source>
        <dbReference type="ARBA" id="ARBA00022694"/>
    </source>
</evidence>
<evidence type="ECO:0000256" key="6">
    <source>
        <dbReference type="ARBA" id="ARBA00022884"/>
    </source>
</evidence>
<keyword evidence="2" id="KW-0489">Methyltransferase</keyword>
<keyword evidence="4" id="KW-0949">S-adenosyl-L-methionine</keyword>
<keyword evidence="5" id="KW-0819">tRNA processing</keyword>
<dbReference type="HAMAP" id="MF_02060">
    <property type="entry name" value="tRNA_methyltr_TrmH"/>
    <property type="match status" value="1"/>
</dbReference>
<dbReference type="Gene3D" id="3.40.1280.10">
    <property type="match status" value="1"/>
</dbReference>
<protein>
    <recommendedName>
        <fullName evidence="8">tRNA/rRNA methyltransferase SpoU type domain-containing protein</fullName>
    </recommendedName>
</protein>
<keyword evidence="3" id="KW-0808">Transferase</keyword>
<name>A0AAD3DIW7_9CHLO</name>
<feature type="domain" description="tRNA/rRNA methyltransferase SpoU type" evidence="8">
    <location>
        <begin position="99"/>
        <end position="235"/>
    </location>
</feature>
<feature type="region of interest" description="Disordered" evidence="7">
    <location>
        <begin position="305"/>
        <end position="328"/>
    </location>
</feature>
<dbReference type="InterPro" id="IPR029026">
    <property type="entry name" value="tRNA_m1G_MTases_N"/>
</dbReference>
<proteinExistence type="inferred from homology"/>
<dbReference type="AlphaFoldDB" id="A0AAD3DIW7"/>
<evidence type="ECO:0000256" key="7">
    <source>
        <dbReference type="SAM" id="MobiDB-lite"/>
    </source>
</evidence>
<dbReference type="Proteomes" id="UP001054857">
    <property type="component" value="Unassembled WGS sequence"/>
</dbReference>
<evidence type="ECO:0000313" key="10">
    <source>
        <dbReference type="Proteomes" id="UP001054857"/>
    </source>
</evidence>
<keyword evidence="6" id="KW-0694">RNA-binding</keyword>
<dbReference type="EMBL" id="BMAR01000001">
    <property type="protein sequence ID" value="GFR41232.1"/>
    <property type="molecule type" value="Genomic_DNA"/>
</dbReference>